<sequence length="687" mass="75929">MTIPDKQYVEWLVEQSMLNAARQRAKTYSGQGRLWQRPFALARPRDASAIASVWFTAYPASIVTREGGSVLEALGDETLWHALSEIGIQGIHNGPLKLSGGLQGRERTPSIDGNFDRISFGIDPDLGTEAQLLSLTRIAAAHNAVIIDDIIPSHTGKGADFRLAEMAYEDYPGLFHMVEIREEDWQLLPEVPAGRDAVNLMPDVVDQLRDKHYIVGQLQRVIFFEPGVKETDWSATDVVQGVDGKARRWVYLHYFKDGQPSLNWLDPSFAAQQMIIGDALHAIDVMGARVLRLDANGFLGVERRAEGTAWSESHPLSITGNQLLAGAIRKAGGFSFQELNLTIDDIASMGQGGADLSYDFITRPAYQHALLTGTTEFLRLMLRQVHAYGIDPASLIHALQNHDELTLELVHFWTLHAHDTFHYQGQTFPGNILREHIREEMYEKLSGEHAPYNLKFVTNGVSCTTASIITAALGIRDLSTITDADIQQIQHIHLLLVMYNAMQPGVFALSGWDLVGALTLPAEQVDHLMQDGDTRWVHRGAYDLVDLDPEAEFSAGDMPRPKTLYGSLVTQLQRPDSFASQLKKILAVRRAYDIAASRQILIPDVEHPGLLVMVHELPAGKGTQITALNFSAETIVETLQLPGIAPGPVVDIINERVEGDLTEQGEFTITLDAYEGLALRVVSALPL</sequence>
<accession>A0A0L8IRS7</accession>
<dbReference type="InterPro" id="IPR017853">
    <property type="entry name" value="GH"/>
</dbReference>
<reference evidence="1 2" key="1">
    <citation type="submission" date="2015-09" db="EMBL/GenBank/DDBJ databases">
        <title>Genome announcement of multiple Pseudomonas syringae strains.</title>
        <authorList>
            <person name="Thakur S."/>
            <person name="Wang P.W."/>
            <person name="Gong Y."/>
            <person name="Weir B.S."/>
            <person name="Guttman D.S."/>
        </authorList>
    </citation>
    <scope>NUCLEOTIDE SEQUENCE [LARGE SCALE GENOMIC DNA]</scope>
    <source>
        <strain evidence="1 2">ICMP2802</strain>
    </source>
</reference>
<keyword evidence="1" id="KW-0326">Glycosidase</keyword>
<dbReference type="EMBL" id="LJPM01000346">
    <property type="protein sequence ID" value="KPW17764.1"/>
    <property type="molecule type" value="Genomic_DNA"/>
</dbReference>
<gene>
    <name evidence="1" type="ORF">ALO91_02385</name>
</gene>
<dbReference type="Gene3D" id="3.20.20.80">
    <property type="entry name" value="Glycosidases"/>
    <property type="match status" value="1"/>
</dbReference>
<evidence type="ECO:0000313" key="2">
    <source>
        <dbReference type="Proteomes" id="UP000050297"/>
    </source>
</evidence>
<organism evidence="1 2">
    <name type="scientific">Pseudomonas syringae pv. aceris</name>
    <dbReference type="NCBI Taxonomy" id="199198"/>
    <lineage>
        <taxon>Bacteria</taxon>
        <taxon>Pseudomonadati</taxon>
        <taxon>Pseudomonadota</taxon>
        <taxon>Gammaproteobacteria</taxon>
        <taxon>Pseudomonadales</taxon>
        <taxon>Pseudomonadaceae</taxon>
        <taxon>Pseudomonas</taxon>
        <taxon>Pseudomonas syringae</taxon>
    </lineage>
</organism>
<dbReference type="InterPro" id="IPR012665">
    <property type="entry name" value="Trehalose_synth"/>
</dbReference>
<dbReference type="GO" id="GO:0016798">
    <property type="term" value="F:hydrolase activity, acting on glycosyl bonds"/>
    <property type="evidence" value="ECO:0007669"/>
    <property type="project" value="UniProtKB-KW"/>
</dbReference>
<dbReference type="RefSeq" id="WP_003401001.1">
    <property type="nucleotide sequence ID" value="NZ_LGAR01000092.1"/>
</dbReference>
<keyword evidence="1" id="KW-0378">Hydrolase</keyword>
<comment type="caution">
    <text evidence="1">The sequence shown here is derived from an EMBL/GenBank/DDBJ whole genome shotgun (WGS) entry which is preliminary data.</text>
</comment>
<dbReference type="PATRIC" id="fig|199198.4.peg.1757"/>
<dbReference type="PANTHER" id="PTHR10357">
    <property type="entry name" value="ALPHA-AMYLASE FAMILY MEMBER"/>
    <property type="match status" value="1"/>
</dbReference>
<proteinExistence type="predicted"/>
<name>A0A0L8IRS7_PSESX</name>
<protein>
    <submittedName>
        <fullName evidence="1">Putative Glycosidase</fullName>
    </submittedName>
</protein>
<evidence type="ECO:0000313" key="1">
    <source>
        <dbReference type="EMBL" id="KPW17764.1"/>
    </source>
</evidence>
<dbReference type="SUPFAM" id="SSF51445">
    <property type="entry name" value="(Trans)glycosidases"/>
    <property type="match status" value="1"/>
</dbReference>
<dbReference type="AlphaFoldDB" id="A0A0L8IRS7"/>
<dbReference type="NCBIfam" id="TIGR02455">
    <property type="entry name" value="TreS_stutzeri"/>
    <property type="match status" value="1"/>
</dbReference>
<dbReference type="Proteomes" id="UP000050297">
    <property type="component" value="Unassembled WGS sequence"/>
</dbReference>